<dbReference type="Proteomes" id="UP000001610">
    <property type="component" value="Unassembled WGS sequence"/>
</dbReference>
<keyword evidence="3" id="KW-0418">Kinase</keyword>
<evidence type="ECO:0000313" key="4">
    <source>
        <dbReference type="Proteomes" id="UP000001610"/>
    </source>
</evidence>
<evidence type="ECO:0000259" key="2">
    <source>
        <dbReference type="PROSITE" id="PS50146"/>
    </source>
</evidence>
<feature type="compositionally biased region" description="Basic and acidic residues" evidence="1">
    <location>
        <begin position="37"/>
        <end position="55"/>
    </location>
</feature>
<dbReference type="RefSeq" id="XP_006665961.1">
    <property type="nucleotide sequence ID" value="XM_006665898.1"/>
</dbReference>
<dbReference type="PANTHER" id="PTHR12358:SF31">
    <property type="entry name" value="ACYLGLYCEROL KINASE, MITOCHONDRIAL"/>
    <property type="match status" value="1"/>
</dbReference>
<dbReference type="InterPro" id="IPR017438">
    <property type="entry name" value="ATP-NAD_kinase_N"/>
</dbReference>
<keyword evidence="3" id="KW-0808">Transferase</keyword>
<reference evidence="3 4" key="1">
    <citation type="journal article" date="2011" name="Genome Biol.">
        <title>Genome sequence of the insect pathogenic fungus Cordyceps militaris, a valued traditional Chinese medicine.</title>
        <authorList>
            <person name="Zheng P."/>
            <person name="Xia Y."/>
            <person name="Xiao G."/>
            <person name="Xiong C."/>
            <person name="Hu X."/>
            <person name="Zhang S."/>
            <person name="Zheng H."/>
            <person name="Huang Y."/>
            <person name="Zhou Y."/>
            <person name="Wang S."/>
            <person name="Zhao G.P."/>
            <person name="Liu X."/>
            <person name="St Leger R.J."/>
            <person name="Wang C."/>
        </authorList>
    </citation>
    <scope>NUCLEOTIDE SEQUENCE [LARGE SCALE GENOMIC DNA]</scope>
    <source>
        <strain evidence="3 4">CM01</strain>
    </source>
</reference>
<dbReference type="GO" id="GO:0016773">
    <property type="term" value="F:phosphotransferase activity, alcohol group as acceptor"/>
    <property type="evidence" value="ECO:0007669"/>
    <property type="project" value="UniProtKB-ARBA"/>
</dbReference>
<dbReference type="KEGG" id="cmt:CCM_00739"/>
<evidence type="ECO:0000256" key="1">
    <source>
        <dbReference type="SAM" id="MobiDB-lite"/>
    </source>
</evidence>
<dbReference type="HOGENOM" id="CLU_013399_0_1_1"/>
<name>G3J5S7_CORMM</name>
<dbReference type="InParanoid" id="G3J5S7"/>
<dbReference type="AlphaFoldDB" id="G3J5S7"/>
<dbReference type="InterPro" id="IPR001206">
    <property type="entry name" value="Diacylglycerol_kinase_cat_dom"/>
</dbReference>
<dbReference type="InterPro" id="IPR050187">
    <property type="entry name" value="Lipid_Phosphate_FormReg"/>
</dbReference>
<dbReference type="OMA" id="TIWTLYR"/>
<dbReference type="PROSITE" id="PS50146">
    <property type="entry name" value="DAGK"/>
    <property type="match status" value="1"/>
</dbReference>
<dbReference type="eggNOG" id="KOG1116">
    <property type="taxonomic scope" value="Eukaryota"/>
</dbReference>
<dbReference type="PANTHER" id="PTHR12358">
    <property type="entry name" value="SPHINGOSINE KINASE"/>
    <property type="match status" value="1"/>
</dbReference>
<sequence>MSTNGAVQTTHLKLPLASGRVLSIEETELVLEDPNSVDDKKSKRGGRKPEDDRNGRQTLPLYNVLWAEVVEADFTIEYALLSDKSRFQVEKWTLPISTNDEQPKLSPVTFATELCARAYGDAQQQRRAYVLVNPNAGPGNGVKRWQNEVKPLFDAARMEMDIVFLKRGGEALELVEKMDIDKYDTVIPCSGDGTPHEVFNGLAKRPDAKRAFSKIAVGHIPCGSGNAMSCNLYGSHKPSFAALALVKGVVTPLDLVSITQGDTRIISFLSQSLGIVAEGDLATEHLRWMGSARFDYGVISRIFRKKIYPCDIAVQLEVEKPQVKEHYRRHASLPSLKKAAAEQDADEGRGLPRLKYGTIKDNLPAGWELVPYDKVGTFYCGNMAYMAPDVHFFPAAMATDGCMDLITMNGDIPALKALKAFMSVDSNKFFDLPFVHYKKVSAYRIIPRDQKDGYISIDGEKVPFEPFQAEVHQGLGRVISKRGMFEAEGPANWEKVTVSERLHA</sequence>
<evidence type="ECO:0000313" key="3">
    <source>
        <dbReference type="EMBL" id="EGX96084.1"/>
    </source>
</evidence>
<dbReference type="OrthoDB" id="3853857at2759"/>
<dbReference type="SUPFAM" id="SSF111331">
    <property type="entry name" value="NAD kinase/diacylglycerol kinase-like"/>
    <property type="match status" value="1"/>
</dbReference>
<feature type="domain" description="DAGKc" evidence="2">
    <location>
        <begin position="123"/>
        <end position="262"/>
    </location>
</feature>
<dbReference type="InterPro" id="IPR055916">
    <property type="entry name" value="DUF7493"/>
</dbReference>
<dbReference type="GO" id="GO:0001727">
    <property type="term" value="F:lipid kinase activity"/>
    <property type="evidence" value="ECO:0007669"/>
    <property type="project" value="TreeGrafter"/>
</dbReference>
<keyword evidence="4" id="KW-1185">Reference proteome</keyword>
<dbReference type="VEuPathDB" id="FungiDB:CCM_00739"/>
<dbReference type="Gene3D" id="2.60.200.40">
    <property type="match status" value="1"/>
</dbReference>
<organism evidence="3 4">
    <name type="scientific">Cordyceps militaris (strain CM01)</name>
    <name type="common">Caterpillar fungus</name>
    <dbReference type="NCBI Taxonomy" id="983644"/>
    <lineage>
        <taxon>Eukaryota</taxon>
        <taxon>Fungi</taxon>
        <taxon>Dikarya</taxon>
        <taxon>Ascomycota</taxon>
        <taxon>Pezizomycotina</taxon>
        <taxon>Sordariomycetes</taxon>
        <taxon>Hypocreomycetidae</taxon>
        <taxon>Hypocreales</taxon>
        <taxon>Cordycipitaceae</taxon>
        <taxon>Cordyceps</taxon>
    </lineage>
</organism>
<dbReference type="GeneID" id="18162773"/>
<dbReference type="GO" id="GO:0005737">
    <property type="term" value="C:cytoplasm"/>
    <property type="evidence" value="ECO:0007669"/>
    <property type="project" value="TreeGrafter"/>
</dbReference>
<feature type="region of interest" description="Disordered" evidence="1">
    <location>
        <begin position="33"/>
        <end position="55"/>
    </location>
</feature>
<accession>G3J5S7</accession>
<dbReference type="Pfam" id="PF00781">
    <property type="entry name" value="DAGK_cat"/>
    <property type="match status" value="1"/>
</dbReference>
<dbReference type="InterPro" id="IPR016064">
    <property type="entry name" value="NAD/diacylglycerol_kinase_sf"/>
</dbReference>
<dbReference type="SMART" id="SM00046">
    <property type="entry name" value="DAGKc"/>
    <property type="match status" value="1"/>
</dbReference>
<dbReference type="GO" id="GO:0046512">
    <property type="term" value="P:sphingosine biosynthetic process"/>
    <property type="evidence" value="ECO:0007669"/>
    <property type="project" value="TreeGrafter"/>
</dbReference>
<dbReference type="Pfam" id="PF24321">
    <property type="entry name" value="DUF7493"/>
    <property type="match status" value="1"/>
</dbReference>
<dbReference type="FunCoup" id="G3J5S7">
    <property type="interactions" value="542"/>
</dbReference>
<proteinExistence type="predicted"/>
<dbReference type="GO" id="GO:0016020">
    <property type="term" value="C:membrane"/>
    <property type="evidence" value="ECO:0007669"/>
    <property type="project" value="TreeGrafter"/>
</dbReference>
<gene>
    <name evidence="3" type="ORF">CCM_00739</name>
</gene>
<protein>
    <submittedName>
        <fullName evidence="3">Sphingosine kinase</fullName>
    </submittedName>
</protein>
<dbReference type="Gene3D" id="3.40.50.10330">
    <property type="entry name" value="Probable inorganic polyphosphate/atp-NAD kinase, domain 1"/>
    <property type="match status" value="1"/>
</dbReference>
<dbReference type="EMBL" id="JH126399">
    <property type="protein sequence ID" value="EGX96084.1"/>
    <property type="molecule type" value="Genomic_DNA"/>
</dbReference>
<dbReference type="STRING" id="983644.G3J5S7"/>